<keyword evidence="1" id="KW-1133">Transmembrane helix</keyword>
<protein>
    <submittedName>
        <fullName evidence="4">Dolichyl-diphosphooligosaccharide--protein glycosyltransferase 48 kDa subunit</fullName>
    </submittedName>
</protein>
<feature type="domain" description="OST48 middle" evidence="2">
    <location>
        <begin position="52"/>
        <end position="193"/>
    </location>
</feature>
<organism evidence="3 4">
    <name type="scientific">Romanomermis culicivorax</name>
    <name type="common">Nematode worm</name>
    <dbReference type="NCBI Taxonomy" id="13658"/>
    <lineage>
        <taxon>Eukaryota</taxon>
        <taxon>Metazoa</taxon>
        <taxon>Ecdysozoa</taxon>
        <taxon>Nematoda</taxon>
        <taxon>Enoplea</taxon>
        <taxon>Dorylaimia</taxon>
        <taxon>Mermithida</taxon>
        <taxon>Mermithoidea</taxon>
        <taxon>Mermithidae</taxon>
        <taxon>Romanomermis</taxon>
    </lineage>
</organism>
<dbReference type="OMA" id="YIASAND"/>
<dbReference type="GO" id="GO:0008250">
    <property type="term" value="C:oligosaccharyltransferase complex"/>
    <property type="evidence" value="ECO:0007669"/>
    <property type="project" value="TreeGrafter"/>
</dbReference>
<dbReference type="PANTHER" id="PTHR10830:SF0">
    <property type="entry name" value="DOLICHYL-DIPHOSPHOOLIGOSACCHARIDE--PROTEIN GLYCOSYLTRANSFERASE 48 KDA SUBUNIT"/>
    <property type="match status" value="1"/>
</dbReference>
<reference evidence="4" key="1">
    <citation type="submission" date="2022-11" db="UniProtKB">
        <authorList>
            <consortium name="WormBaseParasite"/>
        </authorList>
    </citation>
    <scope>IDENTIFICATION</scope>
</reference>
<dbReference type="WBParaSite" id="nRc.2.0.1.t35345-RA">
    <property type="protein sequence ID" value="nRc.2.0.1.t35345-RA"/>
    <property type="gene ID" value="nRc.2.0.1.g35345"/>
</dbReference>
<evidence type="ECO:0000259" key="2">
    <source>
        <dbReference type="Pfam" id="PF23358"/>
    </source>
</evidence>
<dbReference type="Proteomes" id="UP000887565">
    <property type="component" value="Unplaced"/>
</dbReference>
<name>A0A915KAF8_ROMCU</name>
<dbReference type="GO" id="GO:0018279">
    <property type="term" value="P:protein N-linked glycosylation via asparagine"/>
    <property type="evidence" value="ECO:0007669"/>
    <property type="project" value="InterPro"/>
</dbReference>
<dbReference type="InterPro" id="IPR005013">
    <property type="entry name" value="DDOST_48_kDa_subunit"/>
</dbReference>
<evidence type="ECO:0000313" key="4">
    <source>
        <dbReference type="WBParaSite" id="nRc.2.0.1.t35345-RA"/>
    </source>
</evidence>
<accession>A0A915KAF8</accession>
<keyword evidence="1" id="KW-0812">Transmembrane</keyword>
<dbReference type="Pfam" id="PF23358">
    <property type="entry name" value="OST48_MD"/>
    <property type="match status" value="1"/>
</dbReference>
<dbReference type="AlphaFoldDB" id="A0A915KAF8"/>
<evidence type="ECO:0000313" key="3">
    <source>
        <dbReference type="Proteomes" id="UP000887565"/>
    </source>
</evidence>
<proteinExistence type="predicted"/>
<feature type="transmembrane region" description="Helical" evidence="1">
    <location>
        <begin position="170"/>
        <end position="193"/>
    </location>
</feature>
<evidence type="ECO:0000256" key="1">
    <source>
        <dbReference type="SAM" id="Phobius"/>
    </source>
</evidence>
<dbReference type="PANTHER" id="PTHR10830">
    <property type="entry name" value="DOLICHYL-DIPHOSPHOOLIGOSACCHARIDE--PROTEIN GLYCOSYLTRANSFERASE 48 KDA SUBUNIT"/>
    <property type="match status" value="1"/>
</dbReference>
<keyword evidence="3" id="KW-1185">Reference proteome</keyword>
<dbReference type="InterPro" id="IPR055459">
    <property type="entry name" value="OST48_MD"/>
</dbReference>
<sequence length="201" mass="23355">MYHEFYGKPVQSLALDAVKQKFRPTGNEQLAVSLTEWTFKEKGVLRVKSVSHNLVGQKSAPAAYTIKDFAHFRIDIEELQKGQWVPYIASANDIQMEFVRIDPFVRASLKADKQVKGRYGIDFQVPDVYGVYKFVVDYNRLGLTYLYHVTQVSVRPFEHTQFERFIRSAYPYYASAFSMMVALVVFSCVFLHYKETPNKHE</sequence>
<keyword evidence="1" id="KW-0472">Membrane</keyword>